<feature type="transmembrane region" description="Helical" evidence="1">
    <location>
        <begin position="73"/>
        <end position="92"/>
    </location>
</feature>
<evidence type="ECO:0000313" key="2">
    <source>
        <dbReference type="EMBL" id="GGE34826.1"/>
    </source>
</evidence>
<dbReference type="EMBL" id="BMGM01000005">
    <property type="protein sequence ID" value="GGE34826.1"/>
    <property type="molecule type" value="Genomic_DNA"/>
</dbReference>
<dbReference type="Pfam" id="PF13858">
    <property type="entry name" value="DUF4199"/>
    <property type="match status" value="1"/>
</dbReference>
<feature type="transmembrane region" description="Helical" evidence="1">
    <location>
        <begin position="7"/>
        <end position="28"/>
    </location>
</feature>
<gene>
    <name evidence="2" type="ORF">GCM10010832_13750</name>
</gene>
<keyword evidence="1" id="KW-1133">Transmembrane helix</keyword>
<reference evidence="3" key="1">
    <citation type="journal article" date="2019" name="Int. J. Syst. Evol. Microbiol.">
        <title>The Global Catalogue of Microorganisms (GCM) 10K type strain sequencing project: providing services to taxonomists for standard genome sequencing and annotation.</title>
        <authorList>
            <consortium name="The Broad Institute Genomics Platform"/>
            <consortium name="The Broad Institute Genome Sequencing Center for Infectious Disease"/>
            <person name="Wu L."/>
            <person name="Ma J."/>
        </authorList>
    </citation>
    <scope>NUCLEOTIDE SEQUENCE [LARGE SCALE GENOMIC DNA]</scope>
    <source>
        <strain evidence="3">CGMCC 1.12931</strain>
    </source>
</reference>
<name>A0ABQ1SIL2_9FLAO</name>
<keyword evidence="1" id="KW-0812">Transmembrane</keyword>
<keyword evidence="1" id="KW-0472">Membrane</keyword>
<keyword evidence="3" id="KW-1185">Reference proteome</keyword>
<protein>
    <recommendedName>
        <fullName evidence="4">DUF4199 domain-containing protein</fullName>
    </recommendedName>
</protein>
<accession>A0ABQ1SIL2</accession>
<organism evidence="2 3">
    <name type="scientific">Psychroflexus planctonicus</name>
    <dbReference type="NCBI Taxonomy" id="1526575"/>
    <lineage>
        <taxon>Bacteria</taxon>
        <taxon>Pseudomonadati</taxon>
        <taxon>Bacteroidota</taxon>
        <taxon>Flavobacteriia</taxon>
        <taxon>Flavobacteriales</taxon>
        <taxon>Flavobacteriaceae</taxon>
        <taxon>Psychroflexus</taxon>
    </lineage>
</organism>
<feature type="transmembrane region" description="Helical" evidence="1">
    <location>
        <begin position="112"/>
        <end position="137"/>
    </location>
</feature>
<sequence length="146" mass="16497">MNKFTLPVRFAFALTTSLIAYFLILSLFGLHTNPFFSLFNGVITGFAIFEAIRYRRLETGEDYNYTTGFSAGLITGFIASILFTIFMSIYATELEPTFLDELVTEYANHYDVGIATFSFIVLLMGLATTVVLTLAFMQLFKNKLKK</sequence>
<dbReference type="Proteomes" id="UP000599179">
    <property type="component" value="Unassembled WGS sequence"/>
</dbReference>
<evidence type="ECO:0008006" key="4">
    <source>
        <dbReference type="Google" id="ProtNLM"/>
    </source>
</evidence>
<comment type="caution">
    <text evidence="2">The sequence shown here is derived from an EMBL/GenBank/DDBJ whole genome shotgun (WGS) entry which is preliminary data.</text>
</comment>
<feature type="transmembrane region" description="Helical" evidence="1">
    <location>
        <begin position="34"/>
        <end position="52"/>
    </location>
</feature>
<proteinExistence type="predicted"/>
<evidence type="ECO:0000256" key="1">
    <source>
        <dbReference type="SAM" id="Phobius"/>
    </source>
</evidence>
<dbReference type="RefSeq" id="WP_188458369.1">
    <property type="nucleotide sequence ID" value="NZ_BMGM01000005.1"/>
</dbReference>
<dbReference type="InterPro" id="IPR025250">
    <property type="entry name" value="DUF4199"/>
</dbReference>
<evidence type="ECO:0000313" key="3">
    <source>
        <dbReference type="Proteomes" id="UP000599179"/>
    </source>
</evidence>